<keyword evidence="3" id="KW-1185">Reference proteome</keyword>
<dbReference type="EMBL" id="WHWC01000001">
    <property type="protein sequence ID" value="KAG8391003.1"/>
    <property type="molecule type" value="Genomic_DNA"/>
</dbReference>
<evidence type="ECO:0000313" key="3">
    <source>
        <dbReference type="Proteomes" id="UP000826271"/>
    </source>
</evidence>
<evidence type="ECO:0000313" key="2">
    <source>
        <dbReference type="EMBL" id="KAG8391003.1"/>
    </source>
</evidence>
<gene>
    <name evidence="2" type="ORF">BUALT_Bualt01G0142800</name>
</gene>
<feature type="domain" description="DUF1995" evidence="1">
    <location>
        <begin position="91"/>
        <end position="305"/>
    </location>
</feature>
<dbReference type="PANTHER" id="PTHR35509">
    <property type="entry name" value="DOMAIN PROTEIN, PUTATIVE (DUF1995)-RELATED"/>
    <property type="match status" value="1"/>
</dbReference>
<protein>
    <recommendedName>
        <fullName evidence="1">DUF1995 domain-containing protein</fullName>
    </recommendedName>
</protein>
<organism evidence="2 3">
    <name type="scientific">Buddleja alternifolia</name>
    <dbReference type="NCBI Taxonomy" id="168488"/>
    <lineage>
        <taxon>Eukaryota</taxon>
        <taxon>Viridiplantae</taxon>
        <taxon>Streptophyta</taxon>
        <taxon>Embryophyta</taxon>
        <taxon>Tracheophyta</taxon>
        <taxon>Spermatophyta</taxon>
        <taxon>Magnoliopsida</taxon>
        <taxon>eudicotyledons</taxon>
        <taxon>Gunneridae</taxon>
        <taxon>Pentapetalae</taxon>
        <taxon>asterids</taxon>
        <taxon>lamiids</taxon>
        <taxon>Lamiales</taxon>
        <taxon>Scrophulariaceae</taxon>
        <taxon>Buddlejeae</taxon>
        <taxon>Buddleja</taxon>
    </lineage>
</organism>
<proteinExistence type="predicted"/>
<sequence length="342" mass="38009">MMMSSSSVAVAVAYSSGGSIPRSVHPSNNNNGTTTSYSHLKFISNNSYSTTYAAAAKFDKFQPNFEDDPPIPIPMPMIIQDTQDEDDSCLPSDLEGAVRQSGQASAEFVSSGGTRAIVELLIPQLQFLDDEGAQAELWELSKLFLETLIEETGGQRVKAIFPDAGAAALLKYQWKDATFGFASLGDRKPVSSEDEIVVMVVPDYQMLEYVEKIASDLSDDPPRPLIMWNPRLFSEDVGIGINVRRLRRDFLSPDVKDLLTKQIIGRGHVLGGCRLWKVFYDDKERPNRYLLAKEQIRRPDIEDLEIIFGGQGKSEEEKGKTSLVDQASALIKSLHRIMARLE</sequence>
<dbReference type="InterPro" id="IPR018962">
    <property type="entry name" value="DUF1995"/>
</dbReference>
<accession>A0AAV6Y9E1</accession>
<dbReference type="Pfam" id="PF09353">
    <property type="entry name" value="DUF1995"/>
    <property type="match status" value="1"/>
</dbReference>
<reference evidence="2" key="1">
    <citation type="submission" date="2019-10" db="EMBL/GenBank/DDBJ databases">
        <authorList>
            <person name="Zhang R."/>
            <person name="Pan Y."/>
            <person name="Wang J."/>
            <person name="Ma R."/>
            <person name="Yu S."/>
        </authorList>
    </citation>
    <scope>NUCLEOTIDE SEQUENCE</scope>
    <source>
        <strain evidence="2">LA-IB0</strain>
        <tissue evidence="2">Leaf</tissue>
    </source>
</reference>
<name>A0AAV6Y9E1_9LAMI</name>
<dbReference type="AlphaFoldDB" id="A0AAV6Y9E1"/>
<dbReference type="PANTHER" id="PTHR35509:SF1">
    <property type="entry name" value="DOMAIN PROTEIN, PUTATIVE (DUF1995)-RELATED"/>
    <property type="match status" value="1"/>
</dbReference>
<dbReference type="InterPro" id="IPR053021">
    <property type="entry name" value="Chloroplast_ADK"/>
</dbReference>
<evidence type="ECO:0000259" key="1">
    <source>
        <dbReference type="Pfam" id="PF09353"/>
    </source>
</evidence>
<comment type="caution">
    <text evidence="2">The sequence shown here is derived from an EMBL/GenBank/DDBJ whole genome shotgun (WGS) entry which is preliminary data.</text>
</comment>
<dbReference type="Proteomes" id="UP000826271">
    <property type="component" value="Unassembled WGS sequence"/>
</dbReference>